<feature type="coiled-coil region" evidence="1">
    <location>
        <begin position="8"/>
        <end position="35"/>
    </location>
</feature>
<dbReference type="Proteomes" id="UP001652395">
    <property type="component" value="Unassembled WGS sequence"/>
</dbReference>
<evidence type="ECO:0000256" key="1">
    <source>
        <dbReference type="SAM" id="Coils"/>
    </source>
</evidence>
<gene>
    <name evidence="2" type="ORF">OCV69_14880</name>
</gene>
<reference evidence="2 3" key="1">
    <citation type="journal article" date="2021" name="ISME Commun">
        <title>Automated analysis of genomic sequences facilitates high-throughput and comprehensive description of bacteria.</title>
        <authorList>
            <person name="Hitch T.C.A."/>
        </authorList>
    </citation>
    <scope>NUCLEOTIDE SEQUENCE [LARGE SCALE GENOMIC DNA]</scope>
    <source>
        <strain evidence="3">f_CCE</strain>
    </source>
</reference>
<name>A0ABT2V2T7_9FIRM</name>
<dbReference type="RefSeq" id="WP_158360133.1">
    <property type="nucleotide sequence ID" value="NZ_JAOQJF010000043.1"/>
</dbReference>
<proteinExistence type="predicted"/>
<keyword evidence="1" id="KW-0175">Coiled coil</keyword>
<sequence length="85" mass="10035">MWIPRKKLKTLVQRMNDLEKQISSLEKDSQDWKLVRLKTELNYEFCKSVAHANGLSFLSYQQLNSPTADSCEKVRMLFNEIRELA</sequence>
<dbReference type="EMBL" id="JAOQJF010000043">
    <property type="protein sequence ID" value="MCU6801194.1"/>
    <property type="molecule type" value="Genomic_DNA"/>
</dbReference>
<organism evidence="2 3">
    <name type="scientific">Alitiscatomonas aceti</name>
    <dbReference type="NCBI Taxonomy" id="2981724"/>
    <lineage>
        <taxon>Bacteria</taxon>
        <taxon>Bacillati</taxon>
        <taxon>Bacillota</taxon>
        <taxon>Clostridia</taxon>
        <taxon>Lachnospirales</taxon>
        <taxon>Lachnospiraceae</taxon>
        <taxon>Alitiscatomonas</taxon>
    </lineage>
</organism>
<evidence type="ECO:0000313" key="2">
    <source>
        <dbReference type="EMBL" id="MCU6801194.1"/>
    </source>
</evidence>
<keyword evidence="3" id="KW-1185">Reference proteome</keyword>
<evidence type="ECO:0000313" key="3">
    <source>
        <dbReference type="Proteomes" id="UP001652395"/>
    </source>
</evidence>
<protein>
    <submittedName>
        <fullName evidence="2">Uncharacterized protein</fullName>
    </submittedName>
</protein>
<comment type="caution">
    <text evidence="2">The sequence shown here is derived from an EMBL/GenBank/DDBJ whole genome shotgun (WGS) entry which is preliminary data.</text>
</comment>
<accession>A0ABT2V2T7</accession>